<dbReference type="PANTHER" id="PTHR10762:SF1">
    <property type="entry name" value="2-(3-AMINO-3-CARBOXYPROPYL)HISTIDINE SYNTHASE SUBUNIT 1"/>
    <property type="match status" value="1"/>
</dbReference>
<feature type="compositionally biased region" description="Basic and acidic residues" evidence="15">
    <location>
        <begin position="24"/>
        <end position="47"/>
    </location>
</feature>
<evidence type="ECO:0000256" key="2">
    <source>
        <dbReference type="ARBA" id="ARBA00005156"/>
    </source>
</evidence>
<keyword evidence="10" id="KW-0411">Iron-sulfur</keyword>
<dbReference type="InterPro" id="IPR016435">
    <property type="entry name" value="DPH1/DPH2"/>
</dbReference>
<evidence type="ECO:0000256" key="5">
    <source>
        <dbReference type="ARBA" id="ARBA00021915"/>
    </source>
</evidence>
<keyword evidence="17" id="KW-1185">Reference proteome</keyword>
<dbReference type="InterPro" id="IPR042265">
    <property type="entry name" value="DPH1/DPH2_3"/>
</dbReference>
<comment type="catalytic activity">
    <reaction evidence="14">
        <text>L-histidyl-[translation elongation factor 2] + S-adenosyl-L-methionine = 2-[(3S)-amino-3-carboxypropyl]-L-histidyl-[translation elongation factor 2] + S-methyl-5'-thioadenosine + H(+)</text>
        <dbReference type="Rhea" id="RHEA:36783"/>
        <dbReference type="Rhea" id="RHEA-COMP:9748"/>
        <dbReference type="Rhea" id="RHEA-COMP:9749"/>
        <dbReference type="ChEBI" id="CHEBI:15378"/>
        <dbReference type="ChEBI" id="CHEBI:17509"/>
        <dbReference type="ChEBI" id="CHEBI:29979"/>
        <dbReference type="ChEBI" id="CHEBI:59789"/>
        <dbReference type="ChEBI" id="CHEBI:73995"/>
        <dbReference type="EC" id="2.5.1.108"/>
    </reaction>
</comment>
<dbReference type="NCBIfam" id="TIGR00322">
    <property type="entry name" value="diphth2_R"/>
    <property type="match status" value="1"/>
</dbReference>
<dbReference type="PANTHER" id="PTHR10762">
    <property type="entry name" value="DIPHTHAMIDE BIOSYNTHESIS PROTEIN"/>
    <property type="match status" value="1"/>
</dbReference>
<dbReference type="Gene3D" id="3.40.50.11840">
    <property type="entry name" value="Diphthamide synthesis DPH1/DPH2 domain 1"/>
    <property type="match status" value="1"/>
</dbReference>
<keyword evidence="6" id="KW-0808">Transferase</keyword>
<feature type="region of interest" description="Disordered" evidence="15">
    <location>
        <begin position="1"/>
        <end position="47"/>
    </location>
</feature>
<dbReference type="InterPro" id="IPR042264">
    <property type="entry name" value="DPH1/DPH2_2"/>
</dbReference>
<evidence type="ECO:0000256" key="11">
    <source>
        <dbReference type="ARBA" id="ARBA00031690"/>
    </source>
</evidence>
<evidence type="ECO:0000313" key="17">
    <source>
        <dbReference type="Proteomes" id="UP001150062"/>
    </source>
</evidence>
<keyword evidence="9" id="KW-0408">Iron</keyword>
<evidence type="ECO:0000256" key="9">
    <source>
        <dbReference type="ARBA" id="ARBA00023004"/>
    </source>
</evidence>
<feature type="compositionally biased region" description="Basic residues" evidence="15">
    <location>
        <begin position="8"/>
        <end position="17"/>
    </location>
</feature>
<comment type="caution">
    <text evidence="16">The sequence shown here is derived from an EMBL/GenBank/DDBJ whole genome shotgun (WGS) entry which is preliminary data.</text>
</comment>
<gene>
    <name evidence="16" type="ORF">M0813_27276</name>
</gene>
<reference evidence="16" key="1">
    <citation type="submission" date="2022-08" db="EMBL/GenBank/DDBJ databases">
        <title>Novel sulfate-reducing endosymbionts in the free-living metamonad Anaeramoeba.</title>
        <authorList>
            <person name="Jerlstrom-Hultqvist J."/>
            <person name="Cepicka I."/>
            <person name="Gallot-Lavallee L."/>
            <person name="Salas-Leiva D."/>
            <person name="Curtis B.A."/>
            <person name="Zahonova K."/>
            <person name="Pipaliya S."/>
            <person name="Dacks J."/>
            <person name="Roger A.J."/>
        </authorList>
    </citation>
    <scope>NUCLEOTIDE SEQUENCE</scope>
    <source>
        <strain evidence="16">Schooner1</strain>
    </source>
</reference>
<protein>
    <recommendedName>
        <fullName evidence="5">2-(3-amino-3-carboxypropyl)histidine synthase subunit 1</fullName>
        <ecNumber evidence="4">2.5.1.108</ecNumber>
    </recommendedName>
    <alternativeName>
        <fullName evidence="12">Diphthamide biosynthesis protein 1</fullName>
    </alternativeName>
    <alternativeName>
        <fullName evidence="13">Diphtheria toxin resistance protein 1</fullName>
    </alternativeName>
    <alternativeName>
        <fullName evidence="11">S-adenosyl-L-methionine:L-histidine 3-amino-3-carboxypropyltransferase 1</fullName>
    </alternativeName>
</protein>
<evidence type="ECO:0000256" key="4">
    <source>
        <dbReference type="ARBA" id="ARBA00012221"/>
    </source>
</evidence>
<sequence>MTYTERPKKFKGRKKRKQNQEGNKVNEKEKEKEKENENENENENEKSIQEIKKQLQTKRKFRYSNLGIPKRLLENEQLNKVIKTKLPSNYDFEIAKTLHMIQQIKAKRVGLQLPEGLLAHSTAISSILTLFGGVECIILGEVSYGSCCVDDETCSQLDIDLLVHYAHSCLIPIDICKVKMLYILVSIRMDVQHFVDMILANMDPKKDLYLFSTIQFTTSIQVASQNLKAKHNWERIKIIHTPPLSPGEVLGCTAPELEINGETDVLFLADGRFHIEALMIVNSDPRISWYRYNPYTKKLTSEKYDNKSLVLSRRKEILKTRKAKKIGIIMGTLGRQGCASLLDRVVKRIKSVNKKQITLLMDEVDTEKLKLFPKIDAWVQIACPRLSIDWGGSLLNDIPILNPYELFMAFPSENQSQLIFEGYNYPLDNFALDGGESTSYRHIEFEEKIRKIQLEK</sequence>
<organism evidence="16 17">
    <name type="scientific">Anaeramoeba flamelloides</name>
    <dbReference type="NCBI Taxonomy" id="1746091"/>
    <lineage>
        <taxon>Eukaryota</taxon>
        <taxon>Metamonada</taxon>
        <taxon>Anaeramoebidae</taxon>
        <taxon>Anaeramoeba</taxon>
    </lineage>
</organism>
<evidence type="ECO:0000256" key="12">
    <source>
        <dbReference type="ARBA" id="ARBA00032574"/>
    </source>
</evidence>
<proteinExistence type="inferred from homology"/>
<evidence type="ECO:0000256" key="3">
    <source>
        <dbReference type="ARBA" id="ARBA00010173"/>
    </source>
</evidence>
<comment type="similarity">
    <text evidence="3">Belongs to the DPH1/DPH2 family. DPH1 subfamily.</text>
</comment>
<dbReference type="EC" id="2.5.1.108" evidence="4"/>
<evidence type="ECO:0000256" key="6">
    <source>
        <dbReference type="ARBA" id="ARBA00022679"/>
    </source>
</evidence>
<evidence type="ECO:0000256" key="13">
    <source>
        <dbReference type="ARBA" id="ARBA00032789"/>
    </source>
</evidence>
<dbReference type="Proteomes" id="UP001150062">
    <property type="component" value="Unassembled WGS sequence"/>
</dbReference>
<name>A0ABQ8XYN2_9EUKA</name>
<evidence type="ECO:0000256" key="10">
    <source>
        <dbReference type="ARBA" id="ARBA00023014"/>
    </source>
</evidence>
<dbReference type="EMBL" id="JAOAOG010000239">
    <property type="protein sequence ID" value="KAJ6237711.1"/>
    <property type="molecule type" value="Genomic_DNA"/>
</dbReference>
<evidence type="ECO:0000256" key="14">
    <source>
        <dbReference type="ARBA" id="ARBA00048403"/>
    </source>
</evidence>
<evidence type="ECO:0000256" key="1">
    <source>
        <dbReference type="ARBA" id="ARBA00001966"/>
    </source>
</evidence>
<keyword evidence="7" id="KW-0949">S-adenosyl-L-methionine</keyword>
<accession>A0ABQ8XYN2</accession>
<comment type="pathway">
    <text evidence="2">Protein modification; peptidyl-diphthamide biosynthesis.</text>
</comment>
<comment type="cofactor">
    <cofactor evidence="1">
        <name>[4Fe-4S] cluster</name>
        <dbReference type="ChEBI" id="CHEBI:49883"/>
    </cofactor>
</comment>
<dbReference type="Pfam" id="PF01866">
    <property type="entry name" value="Diphthamide_syn"/>
    <property type="match status" value="1"/>
</dbReference>
<evidence type="ECO:0000256" key="15">
    <source>
        <dbReference type="SAM" id="MobiDB-lite"/>
    </source>
</evidence>
<keyword evidence="8" id="KW-0479">Metal-binding</keyword>
<evidence type="ECO:0000256" key="7">
    <source>
        <dbReference type="ARBA" id="ARBA00022691"/>
    </source>
</evidence>
<dbReference type="SFLD" id="SFLDS00032">
    <property type="entry name" value="Radical_SAM_3-amino-3-carboxyp"/>
    <property type="match status" value="1"/>
</dbReference>
<dbReference type="Gene3D" id="3.40.50.11850">
    <property type="entry name" value="Diphthamide synthesis DPH1/DPH2 domain 2"/>
    <property type="match status" value="1"/>
</dbReference>
<dbReference type="InterPro" id="IPR042263">
    <property type="entry name" value="DPH1/DPH2_1"/>
</dbReference>
<evidence type="ECO:0000313" key="16">
    <source>
        <dbReference type="EMBL" id="KAJ6237711.1"/>
    </source>
</evidence>
<dbReference type="Gene3D" id="3.40.50.11860">
    <property type="entry name" value="Diphthamide synthesis DPH1/DPH2 domain 3"/>
    <property type="match status" value="1"/>
</dbReference>
<evidence type="ECO:0000256" key="8">
    <source>
        <dbReference type="ARBA" id="ARBA00022723"/>
    </source>
</evidence>